<dbReference type="Proteomes" id="UP000828048">
    <property type="component" value="Chromosome 4"/>
</dbReference>
<name>A0ACB7Z5E8_9ERIC</name>
<accession>A0ACB7Z5E8</accession>
<keyword evidence="2" id="KW-1185">Reference proteome</keyword>
<sequence length="109" mass="12674">MASTPEIEADKATRKAYRALLNHERKEKELLKMVPDDQHYKLTLQNKAGNTILHEASTSNKLVLTAEEMLNKAPELLNMHNNFGVTPLYRSVEFGRMKMFKFLDNRIRQ</sequence>
<reference evidence="1 2" key="1">
    <citation type="journal article" date="2021" name="Hortic Res">
        <title>High-quality reference genome and annotation aids understanding of berry development for evergreen blueberry (Vaccinium darrowii).</title>
        <authorList>
            <person name="Yu J."/>
            <person name="Hulse-Kemp A.M."/>
            <person name="Babiker E."/>
            <person name="Staton M."/>
        </authorList>
    </citation>
    <scope>NUCLEOTIDE SEQUENCE [LARGE SCALE GENOMIC DNA]</scope>
    <source>
        <strain evidence="2">cv. NJ 8807/NJ 8810</strain>
        <tissue evidence="1">Young leaf</tissue>
    </source>
</reference>
<protein>
    <submittedName>
        <fullName evidence="1">Uncharacterized protein</fullName>
    </submittedName>
</protein>
<dbReference type="EMBL" id="CM037154">
    <property type="protein sequence ID" value="KAH7860553.1"/>
    <property type="molecule type" value="Genomic_DNA"/>
</dbReference>
<evidence type="ECO:0000313" key="2">
    <source>
        <dbReference type="Proteomes" id="UP000828048"/>
    </source>
</evidence>
<gene>
    <name evidence="1" type="ORF">Vadar_014822</name>
</gene>
<proteinExistence type="predicted"/>
<comment type="caution">
    <text evidence="1">The sequence shown here is derived from an EMBL/GenBank/DDBJ whole genome shotgun (WGS) entry which is preliminary data.</text>
</comment>
<organism evidence="1 2">
    <name type="scientific">Vaccinium darrowii</name>
    <dbReference type="NCBI Taxonomy" id="229202"/>
    <lineage>
        <taxon>Eukaryota</taxon>
        <taxon>Viridiplantae</taxon>
        <taxon>Streptophyta</taxon>
        <taxon>Embryophyta</taxon>
        <taxon>Tracheophyta</taxon>
        <taxon>Spermatophyta</taxon>
        <taxon>Magnoliopsida</taxon>
        <taxon>eudicotyledons</taxon>
        <taxon>Gunneridae</taxon>
        <taxon>Pentapetalae</taxon>
        <taxon>asterids</taxon>
        <taxon>Ericales</taxon>
        <taxon>Ericaceae</taxon>
        <taxon>Vaccinioideae</taxon>
        <taxon>Vaccinieae</taxon>
        <taxon>Vaccinium</taxon>
    </lineage>
</organism>
<evidence type="ECO:0000313" key="1">
    <source>
        <dbReference type="EMBL" id="KAH7860553.1"/>
    </source>
</evidence>